<gene>
    <name evidence="2" type="ORF">ABH903_001725</name>
</gene>
<proteinExistence type="predicted"/>
<feature type="transmembrane region" description="Helical" evidence="1">
    <location>
        <begin position="180"/>
        <end position="202"/>
    </location>
</feature>
<feature type="transmembrane region" description="Helical" evidence="1">
    <location>
        <begin position="223"/>
        <end position="250"/>
    </location>
</feature>
<name>A0ABV4EK05_BREEP</name>
<accession>A0ABV4EK05</accession>
<feature type="transmembrane region" description="Helical" evidence="1">
    <location>
        <begin position="324"/>
        <end position="347"/>
    </location>
</feature>
<protein>
    <recommendedName>
        <fullName evidence="4">DUF3556 domain-containing protein</fullName>
    </recommendedName>
</protein>
<feature type="transmembrane region" description="Helical" evidence="1">
    <location>
        <begin position="296"/>
        <end position="318"/>
    </location>
</feature>
<keyword evidence="1" id="KW-0812">Transmembrane</keyword>
<sequence length="617" mass="67914">MGFSTPVPPPVDMETFQSQPLSDRIRAVVLHWVDYGFGSPLLFHCIYVMKLAVLYIGLGVTLATLTSGLGAPWHVEEWWNEPIVYQKLVLWTLLLETIGLAGSWGPLAGKFKPMTGGYLFWLRPGTIRMPPWPGKVPGTNGFNRTTVDVVLYVLLLVAIFVPIVLPGAPGATVAENYPEGFGNLVSPALMIAPLVLLAVVGLRDKVIFIAARAEQYGPAVLMFALVPVLAGGFVDMIIMLKLLIFSVWIGAGVSKFGKHFSFVIPPMISNAPIVPSKLIKRVHYRKFPEDVRPGRLGVAVGHGLGTLVEIATPIVLLLTTNFTIALLAAGLMICFHLFITATFPLAVPLEWNLLFAYTAGFLFLGFPNADGYSIYDASSPWLVIVSLAGLFFFPVLGNLRPDLVAFTPSMRQYAGNWASALWGFQPGAEDKLEVITRPTKNQVNQLQQMGFPQPAAELTVQQTLGWRTMHSQGRGLLSLMYKHVHDVDRATIREAEFACNSLVGFNFGDGHLHNHHMIAELQRRCQFQPGEFIVAFVESQPIHKNTQEYMVIDAAVGIVERGTWKVADAVAEQPWLPNGPIPINVTWRDPNYTPASEVARQIVTDRCAEAPSTDLNR</sequence>
<dbReference type="Proteomes" id="UP001565435">
    <property type="component" value="Unassembled WGS sequence"/>
</dbReference>
<keyword evidence="1" id="KW-1133">Transmembrane helix</keyword>
<comment type="caution">
    <text evidence="2">The sequence shown here is derived from an EMBL/GenBank/DDBJ whole genome shotgun (WGS) entry which is preliminary data.</text>
</comment>
<evidence type="ECO:0000313" key="3">
    <source>
        <dbReference type="Proteomes" id="UP001565435"/>
    </source>
</evidence>
<feature type="transmembrane region" description="Helical" evidence="1">
    <location>
        <begin position="51"/>
        <end position="71"/>
    </location>
</feature>
<feature type="transmembrane region" description="Helical" evidence="1">
    <location>
        <begin position="83"/>
        <end position="104"/>
    </location>
</feature>
<dbReference type="Pfam" id="PF12077">
    <property type="entry name" value="DUF3556"/>
    <property type="match status" value="1"/>
</dbReference>
<feature type="transmembrane region" description="Helical" evidence="1">
    <location>
        <begin position="149"/>
        <end position="168"/>
    </location>
</feature>
<evidence type="ECO:0008006" key="4">
    <source>
        <dbReference type="Google" id="ProtNLM"/>
    </source>
</evidence>
<keyword evidence="1" id="KW-0472">Membrane</keyword>
<dbReference type="InterPro" id="IPR021941">
    <property type="entry name" value="DUF3556_TM"/>
</dbReference>
<dbReference type="RefSeq" id="WP_370036052.1">
    <property type="nucleotide sequence ID" value="NZ_JBGBYS010000008.1"/>
</dbReference>
<evidence type="ECO:0000313" key="2">
    <source>
        <dbReference type="EMBL" id="MEY9258703.1"/>
    </source>
</evidence>
<keyword evidence="3" id="KW-1185">Reference proteome</keyword>
<dbReference type="EMBL" id="JBGBYS010000008">
    <property type="protein sequence ID" value="MEY9258703.1"/>
    <property type="molecule type" value="Genomic_DNA"/>
</dbReference>
<organism evidence="2 3">
    <name type="scientific">Brevibacterium epidermidis</name>
    <dbReference type="NCBI Taxonomy" id="1698"/>
    <lineage>
        <taxon>Bacteria</taxon>
        <taxon>Bacillati</taxon>
        <taxon>Actinomycetota</taxon>
        <taxon>Actinomycetes</taxon>
        <taxon>Micrococcales</taxon>
        <taxon>Brevibacteriaceae</taxon>
        <taxon>Brevibacterium</taxon>
    </lineage>
</organism>
<evidence type="ECO:0000256" key="1">
    <source>
        <dbReference type="SAM" id="Phobius"/>
    </source>
</evidence>
<reference evidence="2 3" key="1">
    <citation type="submission" date="2024-07" db="EMBL/GenBank/DDBJ databases">
        <title>Mealworm larvae gut microbial communities from Newark, Delaware, USA.</title>
        <authorList>
            <person name="Blenner M."/>
        </authorList>
    </citation>
    <scope>NUCLEOTIDE SEQUENCE [LARGE SCALE GENOMIC DNA]</scope>
    <source>
        <strain evidence="2 3">UD i117</strain>
    </source>
</reference>
<feature type="transmembrane region" description="Helical" evidence="1">
    <location>
        <begin position="381"/>
        <end position="399"/>
    </location>
</feature>